<reference evidence="4 5" key="1">
    <citation type="submission" date="2024-02" db="EMBL/GenBank/DDBJ databases">
        <title>FIRST GENOME SEQUENCES OF Leishmania (Viannia) shawi, Leishmania (Viannia) lindenbergi AND Leishmania (Viannia) utingensis.</title>
        <authorList>
            <person name="Resadore F."/>
            <person name="Custodio M.G.F."/>
            <person name="Boite M.C."/>
            <person name="Cupolillo E."/>
            <person name="Ferreira G.E.M."/>
        </authorList>
    </citation>
    <scope>NUCLEOTIDE SEQUENCE [LARGE SCALE GENOMIC DNA]</scope>
    <source>
        <strain evidence="4 5">MDAS/BR/1979/M5533</strain>
    </source>
</reference>
<keyword evidence="5" id="KW-1185">Reference proteome</keyword>
<dbReference type="PANTHER" id="PTHR18870">
    <property type="entry name" value="PROTEIN TAG-278-RELATED"/>
    <property type="match status" value="1"/>
</dbReference>
<feature type="compositionally biased region" description="Basic and acidic residues" evidence="3">
    <location>
        <begin position="413"/>
        <end position="429"/>
    </location>
</feature>
<evidence type="ECO:0000256" key="2">
    <source>
        <dbReference type="SAM" id="Coils"/>
    </source>
</evidence>
<accession>A0AAW3B980</accession>
<comment type="caution">
    <text evidence="4">The sequence shown here is derived from an EMBL/GenBank/DDBJ whole genome shotgun (WGS) entry which is preliminary data.</text>
</comment>
<feature type="region of interest" description="Disordered" evidence="3">
    <location>
        <begin position="702"/>
        <end position="725"/>
    </location>
</feature>
<dbReference type="PANTHER" id="PTHR18870:SF9">
    <property type="entry name" value="PROTEIN TAG-278-RELATED"/>
    <property type="match status" value="1"/>
</dbReference>
<feature type="coiled-coil region" evidence="2">
    <location>
        <begin position="511"/>
        <end position="538"/>
    </location>
</feature>
<feature type="region of interest" description="Disordered" evidence="3">
    <location>
        <begin position="409"/>
        <end position="429"/>
    </location>
</feature>
<dbReference type="Proteomes" id="UP001501274">
    <property type="component" value="Unassembled WGS sequence"/>
</dbReference>
<evidence type="ECO:0008006" key="6">
    <source>
        <dbReference type="Google" id="ProtNLM"/>
    </source>
</evidence>
<proteinExistence type="predicted"/>
<feature type="compositionally biased region" description="Basic and acidic residues" evidence="3">
    <location>
        <begin position="708"/>
        <end position="720"/>
    </location>
</feature>
<sequence length="1014" mass="113756">MPSSVPTAFAAQDNGKHYKMCKKIAQLTKVIYTLNNCSEDNEQRTEWLHQMHRQEIAQLCQQYESELEKLQQQVCTLQTDKRNIATSIERSLKEQLQAAQEAFMTRLAALSQQASEQELSYDSSLREEKQRMAAELAAETKRVRESKDVELQSLVREYNDKYKAMLAEQLDSRDALETALKKEWGSKVEALQMELAAAQGDMKAQLQSKSKLLQETLQRCATLSSEKDLSAASLNEAQAQLQAFQGQLRRTEEELASERRRGAVAEELENQRETRRVALESDRTALQRENTKVQESLAAEKALNARQAAAIQALENEKASLSTSREGLTQELEDCKAALAACTAQRDAAEGELRDLHSCSAAHASSLSDATSQLGEAKQRIIFLEQAVAEGQRKHGEEAAQAQQRLAAASRQAAEEARASQAKHEEELRNARESLQWNLSSEQQRLIETHTKVLEELKRQHETEMRRLQTEMAATQESFERASRKADATAALVSSLTVRSEEQDALLRSRAEESAAERLQLEQQLQQLQLEVSAARNNGAKETAAQVAALERTQAEHAADCAAADAAHTKALCEAEEKSAAQLDRIRLDHAMLLKAIQEQHSIAMQRAKEDAAAQAASMSTSVETRLAAQQRDYEERLAVVRTAAATTEGQLHTRITELQAQLRQTVNEMSTLQASSSEGLRQRQADLAQLQSAMAKAQAEAAASLDSARRDAEEQRRNEVNSLEVMRQEQVSAERQRYEVAVAAHNEEIARMKAHAHERMAATETRLQETKASLEAMRIKGMEELEGRLNMMHQRQVRELAEAHDTERDQLQGSIGAMNVRLKELISSLASKAEALEELIAQRDRLLEDLTTAKRNGAAAVTAEQNRRAADLEELRLAHQKELNALSATHKEIVDDFSHQQAEERRAHQALVDQLHSTTEELQYKYNYRESRPEDVELINKLLLDIKEKECALNKAYEDMRLYKLELINREENYNKVFGRHPTVADYSGVAHAATKGQSALPSIGAPRKYSTR</sequence>
<evidence type="ECO:0000256" key="3">
    <source>
        <dbReference type="SAM" id="MobiDB-lite"/>
    </source>
</evidence>
<name>A0AAW3B980_9TRYP</name>
<gene>
    <name evidence="4" type="ORF">Q4I28_007730</name>
</gene>
<evidence type="ECO:0000313" key="5">
    <source>
        <dbReference type="Proteomes" id="UP001501274"/>
    </source>
</evidence>
<feature type="coiled-coil region" evidence="2">
    <location>
        <begin position="53"/>
        <end position="113"/>
    </location>
</feature>
<feature type="coiled-coil region" evidence="2">
    <location>
        <begin position="820"/>
        <end position="890"/>
    </location>
</feature>
<dbReference type="AlphaFoldDB" id="A0AAW3B980"/>
<keyword evidence="1 2" id="KW-0175">Coiled coil</keyword>
<protein>
    <recommendedName>
        <fullName evidence="6">Protein FAM184A/B N-terminal domain-containing protein</fullName>
    </recommendedName>
</protein>
<feature type="coiled-coil region" evidence="2">
    <location>
        <begin position="234"/>
        <end position="268"/>
    </location>
</feature>
<dbReference type="EMBL" id="JBAMZN010000036">
    <property type="protein sequence ID" value="KAL0518071.1"/>
    <property type="molecule type" value="Genomic_DNA"/>
</dbReference>
<organism evidence="4 5">
    <name type="scientific">Leishmania naiffi</name>
    <dbReference type="NCBI Taxonomy" id="5678"/>
    <lineage>
        <taxon>Eukaryota</taxon>
        <taxon>Discoba</taxon>
        <taxon>Euglenozoa</taxon>
        <taxon>Kinetoplastea</taxon>
        <taxon>Metakinetoplastina</taxon>
        <taxon>Trypanosomatida</taxon>
        <taxon>Trypanosomatidae</taxon>
        <taxon>Leishmaniinae</taxon>
        <taxon>Leishmania</taxon>
        <taxon>Leishmania naiffi species complex</taxon>
    </lineage>
</organism>
<evidence type="ECO:0000313" key="4">
    <source>
        <dbReference type="EMBL" id="KAL0518071.1"/>
    </source>
</evidence>
<evidence type="ECO:0000256" key="1">
    <source>
        <dbReference type="ARBA" id="ARBA00023054"/>
    </source>
</evidence>